<dbReference type="AlphaFoldDB" id="A0A942U4R4"/>
<feature type="chain" id="PRO_5038512332" evidence="1">
    <location>
        <begin position="20"/>
        <end position="265"/>
    </location>
</feature>
<keyword evidence="3" id="KW-1185">Reference proteome</keyword>
<dbReference type="Proteomes" id="UP000679749">
    <property type="component" value="Unassembled WGS sequence"/>
</dbReference>
<feature type="signal peptide" evidence="1">
    <location>
        <begin position="1"/>
        <end position="19"/>
    </location>
</feature>
<sequence length="265" mass="29545">MSRIILVLFLPLLLLSACGGSNESWENEKVAEVGTRITADDVKANWKIESALGDEQRIQLKILKNDGKPINDFEITHEKLLHLIIVSKDLAYFNHIHPEYKGNGLFEITNNFPAGGKYKLIADFEPSDGDSMTKMAWVDVEGSEKASVPVVVDDDLVKSVDGNRVVLTMDSAEANKELTLKFTITDEKTNQPITDLEPYLGAIGHVVVLSEDGERYLHVHAVEGQGSGPEALFETEFPKSGVYKIWLQFQRDNQVFTVPFVIKVD</sequence>
<comment type="caution">
    <text evidence="2">The sequence shown here is derived from an EMBL/GenBank/DDBJ whole genome shotgun (WGS) entry which is preliminary data.</text>
</comment>
<accession>A0A942U4R4</accession>
<evidence type="ECO:0000313" key="2">
    <source>
        <dbReference type="EMBL" id="MBS4214686.1"/>
    </source>
</evidence>
<name>A0A942U4R4_9BACI</name>
<evidence type="ECO:0000313" key="3">
    <source>
        <dbReference type="Proteomes" id="UP000679749"/>
    </source>
</evidence>
<gene>
    <name evidence="2" type="ORF">KHA99_19755</name>
</gene>
<dbReference type="PROSITE" id="PS51257">
    <property type="entry name" value="PROKAR_LIPOPROTEIN"/>
    <property type="match status" value="1"/>
</dbReference>
<dbReference type="RefSeq" id="WP_213119207.1">
    <property type="nucleotide sequence ID" value="NZ_JAGYPF010000004.1"/>
</dbReference>
<reference evidence="2" key="1">
    <citation type="submission" date="2021-05" db="EMBL/GenBank/DDBJ databases">
        <title>Novel Bacillus species.</title>
        <authorList>
            <person name="Liu G."/>
        </authorList>
    </citation>
    <scope>NUCLEOTIDE SEQUENCE</scope>
    <source>
        <strain evidence="2">FJAT-49825</strain>
    </source>
</reference>
<protein>
    <submittedName>
        <fullName evidence="2">Uncharacterized protein</fullName>
    </submittedName>
</protein>
<organism evidence="2 3">
    <name type="scientific">Neobacillus rhizophilus</name>
    <dbReference type="NCBI Taxonomy" id="2833579"/>
    <lineage>
        <taxon>Bacteria</taxon>
        <taxon>Bacillati</taxon>
        <taxon>Bacillota</taxon>
        <taxon>Bacilli</taxon>
        <taxon>Bacillales</taxon>
        <taxon>Bacillaceae</taxon>
        <taxon>Neobacillus</taxon>
    </lineage>
</organism>
<dbReference type="EMBL" id="JAGYPF010000004">
    <property type="protein sequence ID" value="MBS4214686.1"/>
    <property type="molecule type" value="Genomic_DNA"/>
</dbReference>
<evidence type="ECO:0000256" key="1">
    <source>
        <dbReference type="SAM" id="SignalP"/>
    </source>
</evidence>
<proteinExistence type="predicted"/>
<keyword evidence="1" id="KW-0732">Signal</keyword>